<dbReference type="SUPFAM" id="SSF46689">
    <property type="entry name" value="Homeodomain-like"/>
    <property type="match status" value="1"/>
</dbReference>
<dbReference type="EMBL" id="JAVTTP010000001">
    <property type="protein sequence ID" value="MDT7827570.1"/>
    <property type="molecule type" value="Genomic_DNA"/>
</dbReference>
<comment type="caution">
    <text evidence="5">The sequence shown here is derived from an EMBL/GenBank/DDBJ whole genome shotgun (WGS) entry which is preliminary data.</text>
</comment>
<dbReference type="Proteomes" id="UP001250656">
    <property type="component" value="Unassembled WGS sequence"/>
</dbReference>
<dbReference type="InterPro" id="IPR020449">
    <property type="entry name" value="Tscrpt_reg_AraC-type_HTH"/>
</dbReference>
<evidence type="ECO:0000313" key="5">
    <source>
        <dbReference type="EMBL" id="MDT7827570.1"/>
    </source>
</evidence>
<evidence type="ECO:0000259" key="4">
    <source>
        <dbReference type="PROSITE" id="PS01124"/>
    </source>
</evidence>
<dbReference type="Gene3D" id="1.10.10.60">
    <property type="entry name" value="Homeodomain-like"/>
    <property type="match status" value="1"/>
</dbReference>
<evidence type="ECO:0000313" key="6">
    <source>
        <dbReference type="Proteomes" id="UP001250656"/>
    </source>
</evidence>
<dbReference type="Pfam" id="PF12833">
    <property type="entry name" value="HTH_18"/>
    <property type="match status" value="1"/>
</dbReference>
<keyword evidence="1" id="KW-0805">Transcription regulation</keyword>
<dbReference type="InterPro" id="IPR009057">
    <property type="entry name" value="Homeodomain-like_sf"/>
</dbReference>
<dbReference type="RefSeq" id="WP_314012545.1">
    <property type="nucleotide sequence ID" value="NZ_JAVTTP010000001.1"/>
</dbReference>
<reference evidence="5 6" key="1">
    <citation type="submission" date="2023-09" db="EMBL/GenBank/DDBJ databases">
        <title>Novel taxa isolated from Blanes Bay.</title>
        <authorList>
            <person name="Rey-Velasco X."/>
            <person name="Lucena T."/>
        </authorList>
    </citation>
    <scope>NUCLEOTIDE SEQUENCE [LARGE SCALE GENOMIC DNA]</scope>
    <source>
        <strain evidence="5 6">S334</strain>
    </source>
</reference>
<feature type="domain" description="HTH araC/xylS-type" evidence="4">
    <location>
        <begin position="236"/>
        <end position="334"/>
    </location>
</feature>
<dbReference type="PANTHER" id="PTHR47893:SF1">
    <property type="entry name" value="REGULATORY PROTEIN PCHR"/>
    <property type="match status" value="1"/>
</dbReference>
<keyword evidence="3" id="KW-0804">Transcription</keyword>
<evidence type="ECO:0000256" key="1">
    <source>
        <dbReference type="ARBA" id="ARBA00023015"/>
    </source>
</evidence>
<keyword evidence="6" id="KW-1185">Reference proteome</keyword>
<protein>
    <submittedName>
        <fullName evidence="5">AraC family transcriptional regulator</fullName>
    </submittedName>
</protein>
<proteinExistence type="predicted"/>
<accession>A0ABU3L1G3</accession>
<dbReference type="InterPro" id="IPR053142">
    <property type="entry name" value="PchR_regulatory_protein"/>
</dbReference>
<name>A0ABU3L1G3_9FLAO</name>
<dbReference type="PRINTS" id="PR00032">
    <property type="entry name" value="HTHARAC"/>
</dbReference>
<organism evidence="5 6">
    <name type="scientific">Pricia mediterranea</name>
    <dbReference type="NCBI Taxonomy" id="3076079"/>
    <lineage>
        <taxon>Bacteria</taxon>
        <taxon>Pseudomonadati</taxon>
        <taxon>Bacteroidota</taxon>
        <taxon>Flavobacteriia</taxon>
        <taxon>Flavobacteriales</taxon>
        <taxon>Flavobacteriaceae</taxon>
        <taxon>Pricia</taxon>
    </lineage>
</organism>
<sequence>MKTLSLKTTKIANMFQQLHQNFGGQLHRESTEYELDLDNGLGQGLIKGFAFKGGVSFVEFDMTFSENFRVSWNTQHSSPFYFAYCSQGQIEHRFESEEERRTLQNFQTGILFCKPSEANILYFEKGRRLKASLIVINATGAQTDHGTNHLYHNLRKSFFSDRNSESFAYVGSYNLQIAEKIQQLRFISHQGIAKNLLVEGTVHMILGLEIQQQRDDLHNNRNTNGSLTGEEMERVKELSEFITHYAETDLPIKKLSRKSGLSPSKLQEGFKLMHGRTVTDHIREVRIQKSEQLIKNTDMNISEIVYSIGFTSRSYFSKIFKNKYNCSPKIYRKGNRMAAS</sequence>
<dbReference type="SMART" id="SM00342">
    <property type="entry name" value="HTH_ARAC"/>
    <property type="match status" value="1"/>
</dbReference>
<gene>
    <name evidence="5" type="ORF">RQM65_02685</name>
</gene>
<evidence type="ECO:0000256" key="2">
    <source>
        <dbReference type="ARBA" id="ARBA00023125"/>
    </source>
</evidence>
<dbReference type="PROSITE" id="PS01124">
    <property type="entry name" value="HTH_ARAC_FAMILY_2"/>
    <property type="match status" value="1"/>
</dbReference>
<dbReference type="PANTHER" id="PTHR47893">
    <property type="entry name" value="REGULATORY PROTEIN PCHR"/>
    <property type="match status" value="1"/>
</dbReference>
<dbReference type="InterPro" id="IPR018060">
    <property type="entry name" value="HTH_AraC"/>
</dbReference>
<evidence type="ECO:0000256" key="3">
    <source>
        <dbReference type="ARBA" id="ARBA00023163"/>
    </source>
</evidence>
<keyword evidence="2" id="KW-0238">DNA-binding</keyword>